<sequence length="96" mass="11186">MGCHLESGLIVEEKTLEDMEEEGLLDADDEHDMYCLHTVYYNVISEHLKEFVGYWNAHRLRGRPTPTQMFIDGTIALQERATNEGREFTELRQVNV</sequence>
<name>E9GSP1_DAPPU</name>
<dbReference type="HOGENOM" id="CLU_2361853_0_0_1"/>
<feature type="domain" description="Integrase core" evidence="1">
    <location>
        <begin position="14"/>
        <end position="80"/>
    </location>
</feature>
<organism evidence="2 3">
    <name type="scientific">Daphnia pulex</name>
    <name type="common">Water flea</name>
    <dbReference type="NCBI Taxonomy" id="6669"/>
    <lineage>
        <taxon>Eukaryota</taxon>
        <taxon>Metazoa</taxon>
        <taxon>Ecdysozoa</taxon>
        <taxon>Arthropoda</taxon>
        <taxon>Crustacea</taxon>
        <taxon>Branchiopoda</taxon>
        <taxon>Diplostraca</taxon>
        <taxon>Cladocera</taxon>
        <taxon>Anomopoda</taxon>
        <taxon>Daphniidae</taxon>
        <taxon>Daphnia</taxon>
    </lineage>
</organism>
<dbReference type="OrthoDB" id="7689536at2759"/>
<dbReference type="InParanoid" id="E9GSP1"/>
<dbReference type="Pfam" id="PF24764">
    <property type="entry name" value="rva_4"/>
    <property type="match status" value="1"/>
</dbReference>
<dbReference type="Proteomes" id="UP000000305">
    <property type="component" value="Unassembled WGS sequence"/>
</dbReference>
<accession>E9GSP1</accession>
<dbReference type="AlphaFoldDB" id="E9GSP1"/>
<reference evidence="2 3" key="1">
    <citation type="journal article" date="2011" name="Science">
        <title>The ecoresponsive genome of Daphnia pulex.</title>
        <authorList>
            <person name="Colbourne J.K."/>
            <person name="Pfrender M.E."/>
            <person name="Gilbert D."/>
            <person name="Thomas W.K."/>
            <person name="Tucker A."/>
            <person name="Oakley T.H."/>
            <person name="Tokishita S."/>
            <person name="Aerts A."/>
            <person name="Arnold G.J."/>
            <person name="Basu M.K."/>
            <person name="Bauer D.J."/>
            <person name="Caceres C.E."/>
            <person name="Carmel L."/>
            <person name="Casola C."/>
            <person name="Choi J.H."/>
            <person name="Detter J.C."/>
            <person name="Dong Q."/>
            <person name="Dusheyko S."/>
            <person name="Eads B.D."/>
            <person name="Frohlich T."/>
            <person name="Geiler-Samerotte K.A."/>
            <person name="Gerlach D."/>
            <person name="Hatcher P."/>
            <person name="Jogdeo S."/>
            <person name="Krijgsveld J."/>
            <person name="Kriventseva E.V."/>
            <person name="Kultz D."/>
            <person name="Laforsch C."/>
            <person name="Lindquist E."/>
            <person name="Lopez J."/>
            <person name="Manak J.R."/>
            <person name="Muller J."/>
            <person name="Pangilinan J."/>
            <person name="Patwardhan R.P."/>
            <person name="Pitluck S."/>
            <person name="Pritham E.J."/>
            <person name="Rechtsteiner A."/>
            <person name="Rho M."/>
            <person name="Rogozin I.B."/>
            <person name="Sakarya O."/>
            <person name="Salamov A."/>
            <person name="Schaack S."/>
            <person name="Shapiro H."/>
            <person name="Shiga Y."/>
            <person name="Skalitzky C."/>
            <person name="Smith Z."/>
            <person name="Souvorov A."/>
            <person name="Sung W."/>
            <person name="Tang Z."/>
            <person name="Tsuchiya D."/>
            <person name="Tu H."/>
            <person name="Vos H."/>
            <person name="Wang M."/>
            <person name="Wolf Y.I."/>
            <person name="Yamagata H."/>
            <person name="Yamada T."/>
            <person name="Ye Y."/>
            <person name="Shaw J.R."/>
            <person name="Andrews J."/>
            <person name="Crease T.J."/>
            <person name="Tang H."/>
            <person name="Lucas S.M."/>
            <person name="Robertson H.M."/>
            <person name="Bork P."/>
            <person name="Koonin E.V."/>
            <person name="Zdobnov E.M."/>
            <person name="Grigoriev I.V."/>
            <person name="Lynch M."/>
            <person name="Boore J.L."/>
        </authorList>
    </citation>
    <scope>NUCLEOTIDE SEQUENCE [LARGE SCALE GENOMIC DNA]</scope>
</reference>
<dbReference type="KEGG" id="dpx:DAPPUDRAFT_247551"/>
<protein>
    <recommendedName>
        <fullName evidence="1">Integrase core domain-containing protein</fullName>
    </recommendedName>
</protein>
<evidence type="ECO:0000259" key="1">
    <source>
        <dbReference type="Pfam" id="PF24764"/>
    </source>
</evidence>
<gene>
    <name evidence="2" type="ORF">DAPPUDRAFT_247551</name>
</gene>
<dbReference type="EMBL" id="GL732562">
    <property type="protein sequence ID" value="EFX77462.1"/>
    <property type="molecule type" value="Genomic_DNA"/>
</dbReference>
<keyword evidence="3" id="KW-1185">Reference proteome</keyword>
<proteinExistence type="predicted"/>
<evidence type="ECO:0000313" key="3">
    <source>
        <dbReference type="Proteomes" id="UP000000305"/>
    </source>
</evidence>
<dbReference type="InterPro" id="IPR058913">
    <property type="entry name" value="Integrase_dom_put"/>
</dbReference>
<evidence type="ECO:0000313" key="2">
    <source>
        <dbReference type="EMBL" id="EFX77462.1"/>
    </source>
</evidence>